<accession>A0A9D2RLF7</accession>
<comment type="caution">
    <text evidence="2">The sequence shown here is derived from an EMBL/GenBank/DDBJ whole genome shotgun (WGS) entry which is preliminary data.</text>
</comment>
<gene>
    <name evidence="2" type="ORF">H9716_07780</name>
</gene>
<evidence type="ECO:0000256" key="1">
    <source>
        <dbReference type="SAM" id="SignalP"/>
    </source>
</evidence>
<sequence>MNKLLKLSLTFGACAAILCGCTQSNIVTPSGGLVEGNVTPDMETKENIQINWEEVREVLRDEFIQPYGTYGDYVMDLSIGWDDDADALILRLPVTGNPSGDIAVSYAQDVLKACGDEIAVQDFSYTGSEEEGTYYGSYFDTHDVTVQVFPYNSEDDESTYIVNDTMKAGEQRALTALK</sequence>
<name>A0A9D2RLF7_9FIRM</name>
<dbReference type="Proteomes" id="UP000886804">
    <property type="component" value="Unassembled WGS sequence"/>
</dbReference>
<feature type="signal peptide" evidence="1">
    <location>
        <begin position="1"/>
        <end position="15"/>
    </location>
</feature>
<protein>
    <recommendedName>
        <fullName evidence="4">DUF4362 domain-containing protein</fullName>
    </recommendedName>
</protein>
<reference evidence="2" key="2">
    <citation type="submission" date="2021-04" db="EMBL/GenBank/DDBJ databases">
        <authorList>
            <person name="Gilroy R."/>
        </authorList>
    </citation>
    <scope>NUCLEOTIDE SEQUENCE</scope>
    <source>
        <strain evidence="2">CHK188-4685</strain>
    </source>
</reference>
<feature type="chain" id="PRO_5039570529" description="DUF4362 domain-containing protein" evidence="1">
    <location>
        <begin position="16"/>
        <end position="178"/>
    </location>
</feature>
<reference evidence="2" key="1">
    <citation type="journal article" date="2021" name="PeerJ">
        <title>Extensive microbial diversity within the chicken gut microbiome revealed by metagenomics and culture.</title>
        <authorList>
            <person name="Gilroy R."/>
            <person name="Ravi A."/>
            <person name="Getino M."/>
            <person name="Pursley I."/>
            <person name="Horton D.L."/>
            <person name="Alikhan N.F."/>
            <person name="Baker D."/>
            <person name="Gharbi K."/>
            <person name="Hall N."/>
            <person name="Watson M."/>
            <person name="Adriaenssens E.M."/>
            <person name="Foster-Nyarko E."/>
            <person name="Jarju S."/>
            <person name="Secka A."/>
            <person name="Antonio M."/>
            <person name="Oren A."/>
            <person name="Chaudhuri R.R."/>
            <person name="La Ragione R."/>
            <person name="Hildebrand F."/>
            <person name="Pallen M.J."/>
        </authorList>
    </citation>
    <scope>NUCLEOTIDE SEQUENCE</scope>
    <source>
        <strain evidence="2">CHK188-4685</strain>
    </source>
</reference>
<evidence type="ECO:0000313" key="2">
    <source>
        <dbReference type="EMBL" id="HJB07748.1"/>
    </source>
</evidence>
<dbReference type="EMBL" id="DWYS01000093">
    <property type="protein sequence ID" value="HJB07748.1"/>
    <property type="molecule type" value="Genomic_DNA"/>
</dbReference>
<proteinExistence type="predicted"/>
<evidence type="ECO:0000313" key="3">
    <source>
        <dbReference type="Proteomes" id="UP000886804"/>
    </source>
</evidence>
<evidence type="ECO:0008006" key="4">
    <source>
        <dbReference type="Google" id="ProtNLM"/>
    </source>
</evidence>
<dbReference type="PROSITE" id="PS51257">
    <property type="entry name" value="PROKAR_LIPOPROTEIN"/>
    <property type="match status" value="1"/>
</dbReference>
<dbReference type="AlphaFoldDB" id="A0A9D2RLF7"/>
<keyword evidence="1" id="KW-0732">Signal</keyword>
<organism evidence="2 3">
    <name type="scientific">Candidatus Enterocloster faecavium</name>
    <dbReference type="NCBI Taxonomy" id="2838560"/>
    <lineage>
        <taxon>Bacteria</taxon>
        <taxon>Bacillati</taxon>
        <taxon>Bacillota</taxon>
        <taxon>Clostridia</taxon>
        <taxon>Lachnospirales</taxon>
        <taxon>Lachnospiraceae</taxon>
        <taxon>Enterocloster</taxon>
    </lineage>
</organism>